<protein>
    <submittedName>
        <fullName evidence="2">Uncharacterized protein</fullName>
    </submittedName>
</protein>
<feature type="region of interest" description="Disordered" evidence="1">
    <location>
        <begin position="16"/>
        <end position="52"/>
    </location>
</feature>
<name>A0A6J4PJ86_9RHOB</name>
<evidence type="ECO:0000256" key="1">
    <source>
        <dbReference type="SAM" id="MobiDB-lite"/>
    </source>
</evidence>
<accession>A0A6J4PJ86</accession>
<proteinExistence type="predicted"/>
<feature type="non-terminal residue" evidence="2">
    <location>
        <position position="1"/>
    </location>
</feature>
<evidence type="ECO:0000313" key="2">
    <source>
        <dbReference type="EMBL" id="CAA9412488.1"/>
    </source>
</evidence>
<reference evidence="2" key="1">
    <citation type="submission" date="2020-02" db="EMBL/GenBank/DDBJ databases">
        <authorList>
            <person name="Meier V. D."/>
        </authorList>
    </citation>
    <scope>NUCLEOTIDE SEQUENCE</scope>
    <source>
        <strain evidence="2">AVDCRST_MAG15</strain>
    </source>
</reference>
<dbReference type="AlphaFoldDB" id="A0A6J4PJ86"/>
<sequence>GAGTLVRPAAVPVLLDRGARTEGSPDHDQGRGLVRRPDVSPSPFHRAGRAPL</sequence>
<feature type="non-terminal residue" evidence="2">
    <location>
        <position position="52"/>
    </location>
</feature>
<organism evidence="2">
    <name type="scientific">uncultured Rubellimicrobium sp</name>
    <dbReference type="NCBI Taxonomy" id="543078"/>
    <lineage>
        <taxon>Bacteria</taxon>
        <taxon>Pseudomonadati</taxon>
        <taxon>Pseudomonadota</taxon>
        <taxon>Alphaproteobacteria</taxon>
        <taxon>Rhodobacterales</taxon>
        <taxon>Roseobacteraceae</taxon>
        <taxon>Rubellimicrobium</taxon>
        <taxon>environmental samples</taxon>
    </lineage>
</organism>
<dbReference type="EMBL" id="CADCUU010000241">
    <property type="protein sequence ID" value="CAA9412488.1"/>
    <property type="molecule type" value="Genomic_DNA"/>
</dbReference>
<gene>
    <name evidence="2" type="ORF">AVDCRST_MAG15-1703</name>
</gene>
<feature type="compositionally biased region" description="Basic and acidic residues" evidence="1">
    <location>
        <begin position="17"/>
        <end position="38"/>
    </location>
</feature>